<dbReference type="InterPro" id="IPR045800">
    <property type="entry name" value="HMBD"/>
</dbReference>
<feature type="signal peptide" evidence="1">
    <location>
        <begin position="1"/>
        <end position="20"/>
    </location>
</feature>
<evidence type="ECO:0000313" key="4">
    <source>
        <dbReference type="Proteomes" id="UP000192277"/>
    </source>
</evidence>
<evidence type="ECO:0000256" key="1">
    <source>
        <dbReference type="SAM" id="SignalP"/>
    </source>
</evidence>
<feature type="chain" id="PRO_5047269523" description="Heavy metal binding domain-containing protein" evidence="1">
    <location>
        <begin position="21"/>
        <end position="142"/>
    </location>
</feature>
<proteinExistence type="predicted"/>
<dbReference type="Proteomes" id="UP000192277">
    <property type="component" value="Unassembled WGS sequence"/>
</dbReference>
<sequence>MKKIIALAFALLFAVPVLFAQTKAGKVDTTKHPTYYSCSMHPDIVSAKPGKCPKCGMELILSGKEQMKAVATKSYRCPVHVDVYSHDPGKCPQCGRKLQLSAKEQMKAEVGKVYTCPMHPEVALNKDGVCPKCGKALVEKKN</sequence>
<dbReference type="EMBL" id="LWBO01000004">
    <property type="protein sequence ID" value="OQP52431.1"/>
    <property type="molecule type" value="Genomic_DNA"/>
</dbReference>
<feature type="domain" description="Heavy metal binding" evidence="2">
    <location>
        <begin position="35"/>
        <end position="60"/>
    </location>
</feature>
<name>A0ABX3P0Z8_9BACT</name>
<feature type="domain" description="Heavy metal binding" evidence="2">
    <location>
        <begin position="75"/>
        <end position="99"/>
    </location>
</feature>
<organism evidence="3 4">
    <name type="scientific">Niastella koreensis</name>
    <dbReference type="NCBI Taxonomy" id="354356"/>
    <lineage>
        <taxon>Bacteria</taxon>
        <taxon>Pseudomonadati</taxon>
        <taxon>Bacteroidota</taxon>
        <taxon>Chitinophagia</taxon>
        <taxon>Chitinophagales</taxon>
        <taxon>Chitinophagaceae</taxon>
        <taxon>Niastella</taxon>
    </lineage>
</organism>
<dbReference type="Pfam" id="PF19335">
    <property type="entry name" value="HMBD"/>
    <property type="match status" value="3"/>
</dbReference>
<accession>A0ABX3P0Z8</accession>
<keyword evidence="1" id="KW-0732">Signal</keyword>
<gene>
    <name evidence="3" type="ORF">A4D02_24910</name>
</gene>
<comment type="caution">
    <text evidence="3">The sequence shown here is derived from an EMBL/GenBank/DDBJ whole genome shotgun (WGS) entry which is preliminary data.</text>
</comment>
<reference evidence="3 4" key="1">
    <citation type="submission" date="2016-04" db="EMBL/GenBank/DDBJ databases">
        <authorList>
            <person name="Chen L."/>
            <person name="Zhuang W."/>
            <person name="Wang G."/>
        </authorList>
    </citation>
    <scope>NUCLEOTIDE SEQUENCE [LARGE SCALE GENOMIC DNA]</scope>
    <source>
        <strain evidence="4">GR20</strain>
    </source>
</reference>
<feature type="domain" description="Heavy metal binding" evidence="2">
    <location>
        <begin position="113"/>
        <end position="140"/>
    </location>
</feature>
<keyword evidence="4" id="KW-1185">Reference proteome</keyword>
<protein>
    <recommendedName>
        <fullName evidence="2">Heavy metal binding domain-containing protein</fullName>
    </recommendedName>
</protein>
<dbReference type="RefSeq" id="WP_014220484.1">
    <property type="nucleotide sequence ID" value="NZ_LWBO01000004.1"/>
</dbReference>
<evidence type="ECO:0000259" key="2">
    <source>
        <dbReference type="Pfam" id="PF19335"/>
    </source>
</evidence>
<evidence type="ECO:0000313" key="3">
    <source>
        <dbReference type="EMBL" id="OQP52431.1"/>
    </source>
</evidence>